<dbReference type="Proteomes" id="UP000887565">
    <property type="component" value="Unplaced"/>
</dbReference>
<reference evidence="2" key="1">
    <citation type="submission" date="2022-11" db="UniProtKB">
        <authorList>
            <consortium name="WormBaseParasite"/>
        </authorList>
    </citation>
    <scope>IDENTIFICATION</scope>
</reference>
<proteinExistence type="predicted"/>
<dbReference type="AlphaFoldDB" id="A0A915KXZ1"/>
<name>A0A915KXZ1_ROMCU</name>
<evidence type="ECO:0000313" key="2">
    <source>
        <dbReference type="WBParaSite" id="nRc.2.0.1.t43045-RA"/>
    </source>
</evidence>
<evidence type="ECO:0000313" key="1">
    <source>
        <dbReference type="Proteomes" id="UP000887565"/>
    </source>
</evidence>
<dbReference type="WBParaSite" id="nRc.2.0.1.t43045-RA">
    <property type="protein sequence ID" value="nRc.2.0.1.t43045-RA"/>
    <property type="gene ID" value="nRc.2.0.1.g43045"/>
</dbReference>
<protein>
    <submittedName>
        <fullName evidence="2">Uncharacterized protein</fullName>
    </submittedName>
</protein>
<sequence length="70" mass="8233">MKKTYILLCLLLTINDLYKPHHMSKQLFSNYLRGVRAKVDADSSHGHSLRKFHQENEDIDEVVICENNDF</sequence>
<keyword evidence="1" id="KW-1185">Reference proteome</keyword>
<accession>A0A915KXZ1</accession>
<organism evidence="1 2">
    <name type="scientific">Romanomermis culicivorax</name>
    <name type="common">Nematode worm</name>
    <dbReference type="NCBI Taxonomy" id="13658"/>
    <lineage>
        <taxon>Eukaryota</taxon>
        <taxon>Metazoa</taxon>
        <taxon>Ecdysozoa</taxon>
        <taxon>Nematoda</taxon>
        <taxon>Enoplea</taxon>
        <taxon>Dorylaimia</taxon>
        <taxon>Mermithida</taxon>
        <taxon>Mermithoidea</taxon>
        <taxon>Mermithidae</taxon>
        <taxon>Romanomermis</taxon>
    </lineage>
</organism>